<evidence type="ECO:0000313" key="4">
    <source>
        <dbReference type="Proteomes" id="UP001595721"/>
    </source>
</evidence>
<keyword evidence="4" id="KW-1185">Reference proteome</keyword>
<evidence type="ECO:0000256" key="1">
    <source>
        <dbReference type="SAM" id="SignalP"/>
    </source>
</evidence>
<dbReference type="InterPro" id="IPR001763">
    <property type="entry name" value="Rhodanese-like_dom"/>
</dbReference>
<dbReference type="InterPro" id="IPR022376">
    <property type="entry name" value="PQQ_CXXCW"/>
</dbReference>
<dbReference type="EMBL" id="JBHRXJ010000003">
    <property type="protein sequence ID" value="MFC3527498.1"/>
    <property type="molecule type" value="Genomic_DNA"/>
</dbReference>
<protein>
    <submittedName>
        <fullName evidence="3">PQQ-dependent catabolism-associated CXXCW motif protein</fullName>
    </submittedName>
</protein>
<feature type="domain" description="Rhodanese" evidence="2">
    <location>
        <begin position="88"/>
        <end position="171"/>
    </location>
</feature>
<dbReference type="SUPFAM" id="SSF52821">
    <property type="entry name" value="Rhodanese/Cell cycle control phosphatase"/>
    <property type="match status" value="1"/>
</dbReference>
<evidence type="ECO:0000259" key="2">
    <source>
        <dbReference type="PROSITE" id="PS50206"/>
    </source>
</evidence>
<dbReference type="InterPro" id="IPR036873">
    <property type="entry name" value="Rhodanese-like_dom_sf"/>
</dbReference>
<evidence type="ECO:0000313" key="3">
    <source>
        <dbReference type="EMBL" id="MFC3527498.1"/>
    </source>
</evidence>
<dbReference type="Pfam" id="PF00581">
    <property type="entry name" value="Rhodanese"/>
    <property type="match status" value="1"/>
</dbReference>
<comment type="caution">
    <text evidence="3">The sequence shown here is derived from an EMBL/GenBank/DDBJ whole genome shotgun (WGS) entry which is preliminary data.</text>
</comment>
<sequence length="178" mass="18869">MKPAAVLIAILLAAPAHGQTVAEPDGYRGEPYRAPVPATLAGAQVIDTARAMDLHGQGVPFLDVLPRKKRPENLPPGTLWVEEVHRTIPGAVWLYDTGYQELAPAETARLTEGLAAATHGDPSAPVVIFCKANCWMSWNAARRAVALGYSAVNWYPEGVDGWTAGGGELVVATPDPLP</sequence>
<feature type="chain" id="PRO_5045061946" evidence="1">
    <location>
        <begin position="19"/>
        <end position="178"/>
    </location>
</feature>
<proteinExistence type="predicted"/>
<dbReference type="Proteomes" id="UP001595721">
    <property type="component" value="Unassembled WGS sequence"/>
</dbReference>
<dbReference type="Gene3D" id="3.40.250.10">
    <property type="entry name" value="Rhodanese-like domain"/>
    <property type="match status" value="1"/>
</dbReference>
<dbReference type="PROSITE" id="PS50206">
    <property type="entry name" value="RHODANESE_3"/>
    <property type="match status" value="1"/>
</dbReference>
<feature type="signal peptide" evidence="1">
    <location>
        <begin position="1"/>
        <end position="18"/>
    </location>
</feature>
<reference evidence="4" key="1">
    <citation type="journal article" date="2019" name="Int. J. Syst. Evol. Microbiol.">
        <title>The Global Catalogue of Microorganisms (GCM) 10K type strain sequencing project: providing services to taxonomists for standard genome sequencing and annotation.</title>
        <authorList>
            <consortium name="The Broad Institute Genomics Platform"/>
            <consortium name="The Broad Institute Genome Sequencing Center for Infectious Disease"/>
            <person name="Wu L."/>
            <person name="Ma J."/>
        </authorList>
    </citation>
    <scope>NUCLEOTIDE SEQUENCE [LARGE SCALE GENOMIC DNA]</scope>
    <source>
        <strain evidence="4">KCTC 42899</strain>
    </source>
</reference>
<name>A0ABV7R073_9RHOB</name>
<dbReference type="CDD" id="cd00158">
    <property type="entry name" value="RHOD"/>
    <property type="match status" value="1"/>
</dbReference>
<accession>A0ABV7R073</accession>
<dbReference type="NCBIfam" id="TIGR03865">
    <property type="entry name" value="PQQ_CXXCW"/>
    <property type="match status" value="1"/>
</dbReference>
<organism evidence="3 4">
    <name type="scientific">Paracoccus mangrovi</name>
    <dbReference type="NCBI Taxonomy" id="1715645"/>
    <lineage>
        <taxon>Bacteria</taxon>
        <taxon>Pseudomonadati</taxon>
        <taxon>Pseudomonadota</taxon>
        <taxon>Alphaproteobacteria</taxon>
        <taxon>Rhodobacterales</taxon>
        <taxon>Paracoccaceae</taxon>
        <taxon>Paracoccus</taxon>
    </lineage>
</organism>
<keyword evidence="1" id="KW-0732">Signal</keyword>
<dbReference type="RefSeq" id="WP_377742994.1">
    <property type="nucleotide sequence ID" value="NZ_JBHRXJ010000003.1"/>
</dbReference>
<gene>
    <name evidence="3" type="ORF">ACFOMH_04880</name>
</gene>